<evidence type="ECO:0000256" key="3">
    <source>
        <dbReference type="ARBA" id="ARBA00023082"/>
    </source>
</evidence>
<dbReference type="InterPro" id="IPR027383">
    <property type="entry name" value="Znf_put"/>
</dbReference>
<sequence>MPRRFVTQPARGIEMTRRDAVSHTERREEGNETVAIVPAEVQGPSDAELIESVRNGTIDAYGQLYERHVSAAYNLARQLTRSQAEADDLVSEAFAKVLDTLRAGRGPDSAFRAYLLTALRHTAYDKTRRDRKVDLTEDMTDVAPPVAFSDTAVAGLERSLAARAFAALPERWRMVLWHTEIEGQSPADVAPLLGMTANGVSALAYRAREGLKQQYLQMHLAETDAERCRATVDRLGAWTRGGLSKREATQVEAHLDECGRCRALAAELADVNGALRIFVAPLVLGVGATTYLAAAGATTAVVGSGAAAGGAGAAGASIPRQLVTVGGAAAVVAAAVVIALISGESKQQVPVVRAVAPPPAVTQVQPLPPLQQQPPLPSPQPPPVSSPAPEPAPAPAPEPAPPPAPEPPAPEPPAPEPPGQEPAPAPPSLTPTTPSGYVLTPGEDPKDFPITVRNTGGTAAPPASMVLTLPPGVLSTGGPSSFAARALRLDGAADQTVNCPAGGGVITCTTPQGIAPGGQATFLFRLRATDEALPGMITGVISAGASISVNVSVEVDVPPVHDDIELTASTWHQVHWDPRVDVKVRNRGPRGGTLKLDVSSSKHVVIFTPYRECSRTDKNTVHCVTDLAKDGKFRMSLWAFGPPHRGGTVTVRATLGNATKSVTVPMRPWPDHPPVDGVEPPPATEVPPATTPPATTPPTRPSTPSTAPTAPGVPAEPGVPAVPPVPPVPSVPAVPAPVLPPVLPPSTTAPAPSTPPSVPTTPPPSSQEPCERRPGLLPVLPDLLGLLCPAPRS</sequence>
<dbReference type="Gene3D" id="1.10.10.1320">
    <property type="entry name" value="Anti-sigma factor, zinc-finger domain"/>
    <property type="match status" value="1"/>
</dbReference>
<dbReference type="AlphaFoldDB" id="A0A1H9C226"/>
<dbReference type="GO" id="GO:0003677">
    <property type="term" value="F:DNA binding"/>
    <property type="evidence" value="ECO:0007669"/>
    <property type="project" value="UniProtKB-KW"/>
</dbReference>
<dbReference type="GO" id="GO:0016987">
    <property type="term" value="F:sigma factor activity"/>
    <property type="evidence" value="ECO:0007669"/>
    <property type="project" value="UniProtKB-KW"/>
</dbReference>
<keyword evidence="3" id="KW-0731">Sigma factor</keyword>
<proteinExistence type="inferred from homology"/>
<dbReference type="PANTHER" id="PTHR43133">
    <property type="entry name" value="RNA POLYMERASE ECF-TYPE SIGMA FACTO"/>
    <property type="match status" value="1"/>
</dbReference>
<dbReference type="InterPro" id="IPR039425">
    <property type="entry name" value="RNA_pol_sigma-70-like"/>
</dbReference>
<reference evidence="10" key="1">
    <citation type="submission" date="2016-10" db="EMBL/GenBank/DDBJ databases">
        <authorList>
            <person name="Varghese N."/>
            <person name="Submissions S."/>
        </authorList>
    </citation>
    <scope>NUCLEOTIDE SEQUENCE [LARGE SCALE GENOMIC DNA]</scope>
    <source>
        <strain evidence="10">CGMCC 4.3525</strain>
    </source>
</reference>
<dbReference type="Pfam" id="PF13490">
    <property type="entry name" value="zf-HC2"/>
    <property type="match status" value="1"/>
</dbReference>
<evidence type="ECO:0000313" key="9">
    <source>
        <dbReference type="EMBL" id="SEP95280.1"/>
    </source>
</evidence>
<organism evidence="9 10">
    <name type="scientific">Lentzea xinjiangensis</name>
    <dbReference type="NCBI Taxonomy" id="402600"/>
    <lineage>
        <taxon>Bacteria</taxon>
        <taxon>Bacillati</taxon>
        <taxon>Actinomycetota</taxon>
        <taxon>Actinomycetes</taxon>
        <taxon>Pseudonocardiales</taxon>
        <taxon>Pseudonocardiaceae</taxon>
        <taxon>Lentzea</taxon>
    </lineage>
</organism>
<feature type="domain" description="RNA polymerase sigma-70 region 2" evidence="7">
    <location>
        <begin position="64"/>
        <end position="132"/>
    </location>
</feature>
<evidence type="ECO:0000259" key="8">
    <source>
        <dbReference type="Pfam" id="PF13490"/>
    </source>
</evidence>
<keyword evidence="2" id="KW-0805">Transcription regulation</keyword>
<protein>
    <submittedName>
        <fullName evidence="9">RNA polymerase sigma factor, sigma-70 family</fullName>
    </submittedName>
</protein>
<feature type="compositionally biased region" description="Pro residues" evidence="6">
    <location>
        <begin position="679"/>
        <end position="701"/>
    </location>
</feature>
<dbReference type="InterPro" id="IPR036388">
    <property type="entry name" value="WH-like_DNA-bd_sf"/>
</dbReference>
<dbReference type="InterPro" id="IPR014284">
    <property type="entry name" value="RNA_pol_sigma-70_dom"/>
</dbReference>
<dbReference type="STRING" id="402600.SAMN05216188_1011030"/>
<evidence type="ECO:0000256" key="1">
    <source>
        <dbReference type="ARBA" id="ARBA00010641"/>
    </source>
</evidence>
<evidence type="ECO:0000313" key="10">
    <source>
        <dbReference type="Proteomes" id="UP000199352"/>
    </source>
</evidence>
<feature type="domain" description="Putative zinc-finger" evidence="8">
    <location>
        <begin position="228"/>
        <end position="262"/>
    </location>
</feature>
<dbReference type="SUPFAM" id="SSF88659">
    <property type="entry name" value="Sigma3 and sigma4 domains of RNA polymerase sigma factors"/>
    <property type="match status" value="1"/>
</dbReference>
<dbReference type="Gene3D" id="1.10.1740.10">
    <property type="match status" value="1"/>
</dbReference>
<keyword evidence="4" id="KW-0238">DNA-binding</keyword>
<evidence type="ECO:0000256" key="4">
    <source>
        <dbReference type="ARBA" id="ARBA00023125"/>
    </source>
</evidence>
<dbReference type="InterPro" id="IPR013325">
    <property type="entry name" value="RNA_pol_sigma_r2"/>
</dbReference>
<name>A0A1H9C226_9PSEU</name>
<evidence type="ECO:0000256" key="6">
    <source>
        <dbReference type="SAM" id="MobiDB-lite"/>
    </source>
</evidence>
<evidence type="ECO:0000256" key="5">
    <source>
        <dbReference type="ARBA" id="ARBA00023163"/>
    </source>
</evidence>
<feature type="compositionally biased region" description="Pro residues" evidence="6">
    <location>
        <begin position="752"/>
        <end position="766"/>
    </location>
</feature>
<feature type="compositionally biased region" description="Pro residues" evidence="6">
    <location>
        <begin position="720"/>
        <end position="744"/>
    </location>
</feature>
<dbReference type="InterPro" id="IPR013324">
    <property type="entry name" value="RNA_pol_sigma_r3/r4-like"/>
</dbReference>
<feature type="region of interest" description="Disordered" evidence="6">
    <location>
        <begin position="662"/>
        <end position="777"/>
    </location>
</feature>
<dbReference type="EMBL" id="FOFR01000001">
    <property type="protein sequence ID" value="SEP95280.1"/>
    <property type="molecule type" value="Genomic_DNA"/>
</dbReference>
<feature type="region of interest" description="Disordered" evidence="6">
    <location>
        <begin position="363"/>
        <end position="451"/>
    </location>
</feature>
<dbReference type="InterPro" id="IPR041916">
    <property type="entry name" value="Anti_sigma_zinc_sf"/>
</dbReference>
<dbReference type="Proteomes" id="UP000199352">
    <property type="component" value="Unassembled WGS sequence"/>
</dbReference>
<dbReference type="Pfam" id="PF04542">
    <property type="entry name" value="Sigma70_r2"/>
    <property type="match status" value="1"/>
</dbReference>
<dbReference type="SUPFAM" id="SSF88946">
    <property type="entry name" value="Sigma2 domain of RNA polymerase sigma factors"/>
    <property type="match status" value="1"/>
</dbReference>
<evidence type="ECO:0000256" key="2">
    <source>
        <dbReference type="ARBA" id="ARBA00023015"/>
    </source>
</evidence>
<dbReference type="InterPro" id="IPR007627">
    <property type="entry name" value="RNA_pol_sigma70_r2"/>
</dbReference>
<dbReference type="GO" id="GO:0006352">
    <property type="term" value="P:DNA-templated transcription initiation"/>
    <property type="evidence" value="ECO:0007669"/>
    <property type="project" value="InterPro"/>
</dbReference>
<dbReference type="Gene3D" id="1.10.10.10">
    <property type="entry name" value="Winged helix-like DNA-binding domain superfamily/Winged helix DNA-binding domain"/>
    <property type="match status" value="1"/>
</dbReference>
<dbReference type="PANTHER" id="PTHR43133:SF8">
    <property type="entry name" value="RNA POLYMERASE SIGMA FACTOR HI_1459-RELATED"/>
    <property type="match status" value="1"/>
</dbReference>
<gene>
    <name evidence="9" type="ORF">SAMN05216188_1011030</name>
</gene>
<dbReference type="NCBIfam" id="TIGR02937">
    <property type="entry name" value="sigma70-ECF"/>
    <property type="match status" value="1"/>
</dbReference>
<keyword evidence="10" id="KW-1185">Reference proteome</keyword>
<dbReference type="PRINTS" id="PR01217">
    <property type="entry name" value="PRICHEXTENSN"/>
</dbReference>
<comment type="similarity">
    <text evidence="1">Belongs to the sigma-70 factor family. ECF subfamily.</text>
</comment>
<feature type="compositionally biased region" description="Pro residues" evidence="6">
    <location>
        <begin position="363"/>
        <end position="429"/>
    </location>
</feature>
<keyword evidence="5" id="KW-0804">Transcription</keyword>
<feature type="compositionally biased region" description="Low complexity" evidence="6">
    <location>
        <begin position="702"/>
        <end position="719"/>
    </location>
</feature>
<evidence type="ECO:0000259" key="7">
    <source>
        <dbReference type="Pfam" id="PF04542"/>
    </source>
</evidence>
<accession>A0A1H9C226</accession>